<proteinExistence type="predicted"/>
<reference evidence="2" key="1">
    <citation type="submission" date="2020-09" db="EMBL/GenBank/DDBJ databases">
        <title>Streptomyces canutascabiei sp. nov., which causes potato common scab and is distributed across the world.</title>
        <authorList>
            <person name="Nguyen H.P."/>
            <person name="Weisberg A.J."/>
            <person name="Chang J.H."/>
            <person name="Clarke C.R."/>
        </authorList>
    </citation>
    <scope>NUCLEOTIDE SEQUENCE</scope>
    <source>
        <strain evidence="2">ID-01-6.2a</strain>
    </source>
</reference>
<gene>
    <name evidence="2" type="ORF">IHE70_09240</name>
</gene>
<evidence type="ECO:0000313" key="3">
    <source>
        <dbReference type="Proteomes" id="UP000661025"/>
    </source>
</evidence>
<dbReference type="EMBL" id="JACYXT010000003">
    <property type="protein sequence ID" value="MBD9723424.1"/>
    <property type="molecule type" value="Genomic_DNA"/>
</dbReference>
<evidence type="ECO:0000313" key="2">
    <source>
        <dbReference type="EMBL" id="MBD9723424.1"/>
    </source>
</evidence>
<accession>A0A927L146</accession>
<sequence length="74" mass="8448">MTEQPRPTQGRPLTPTQATRRDFARHDLESARTEDLATMQPAGLILIIERLRGRLDDMLHLVDEVTQASPKLRD</sequence>
<feature type="region of interest" description="Disordered" evidence="1">
    <location>
        <begin position="1"/>
        <end position="22"/>
    </location>
</feature>
<dbReference type="RefSeq" id="WP_192360276.1">
    <property type="nucleotide sequence ID" value="NZ_CP119182.1"/>
</dbReference>
<comment type="caution">
    <text evidence="2">The sequence shown here is derived from an EMBL/GenBank/DDBJ whole genome shotgun (WGS) entry which is preliminary data.</text>
</comment>
<name>A0A927L146_9ACTN</name>
<dbReference type="GeneID" id="79933719"/>
<dbReference type="Proteomes" id="UP000661025">
    <property type="component" value="Unassembled WGS sequence"/>
</dbReference>
<organism evidence="2 3">
    <name type="scientific">Streptomyces caniscabiei</name>
    <dbReference type="NCBI Taxonomy" id="2746961"/>
    <lineage>
        <taxon>Bacteria</taxon>
        <taxon>Bacillati</taxon>
        <taxon>Actinomycetota</taxon>
        <taxon>Actinomycetes</taxon>
        <taxon>Kitasatosporales</taxon>
        <taxon>Streptomycetaceae</taxon>
        <taxon>Streptomyces</taxon>
    </lineage>
</organism>
<protein>
    <submittedName>
        <fullName evidence="2">Uncharacterized protein</fullName>
    </submittedName>
</protein>
<dbReference type="AlphaFoldDB" id="A0A927L146"/>
<evidence type="ECO:0000256" key="1">
    <source>
        <dbReference type="SAM" id="MobiDB-lite"/>
    </source>
</evidence>